<feature type="non-terminal residue" evidence="2">
    <location>
        <position position="1"/>
    </location>
</feature>
<dbReference type="InterPro" id="IPR029488">
    <property type="entry name" value="Hmw/CFAP97"/>
</dbReference>
<dbReference type="PANTHER" id="PTHR33768:SF3">
    <property type="entry name" value="MIP11318P"/>
    <property type="match status" value="1"/>
</dbReference>
<dbReference type="InterPro" id="IPR038792">
    <property type="entry name" value="CFAP97D1/2"/>
</dbReference>
<comment type="similarity">
    <text evidence="1">Belongs to the CFAP97 family.</text>
</comment>
<gene>
    <name evidence="2" type="ORF">GPM918_LOCUS17822</name>
    <name evidence="3" type="ORF">OVA965_LOCUS37859</name>
    <name evidence="4" type="ORF">SRO942_LOCUS17820</name>
    <name evidence="5" type="ORF">TMI583_LOCUS38985</name>
</gene>
<evidence type="ECO:0000313" key="6">
    <source>
        <dbReference type="Proteomes" id="UP000663829"/>
    </source>
</evidence>
<name>A0A814MS37_9BILA</name>
<dbReference type="EMBL" id="CAJOBC010004997">
    <property type="protein sequence ID" value="CAF3847896.1"/>
    <property type="molecule type" value="Genomic_DNA"/>
</dbReference>
<dbReference type="PANTHER" id="PTHR33768">
    <property type="entry name" value="MIP11318P"/>
    <property type="match status" value="1"/>
</dbReference>
<dbReference type="Proteomes" id="UP000681722">
    <property type="component" value="Unassembled WGS sequence"/>
</dbReference>
<dbReference type="Pfam" id="PF13879">
    <property type="entry name" value="Hmw_CFAP97"/>
    <property type="match status" value="1"/>
</dbReference>
<dbReference type="AlphaFoldDB" id="A0A814MS37"/>
<accession>A0A814MS37</accession>
<evidence type="ECO:0000313" key="4">
    <source>
        <dbReference type="EMBL" id="CAF3847896.1"/>
    </source>
</evidence>
<evidence type="ECO:0000313" key="3">
    <source>
        <dbReference type="EMBL" id="CAF1522639.1"/>
    </source>
</evidence>
<reference evidence="2" key="1">
    <citation type="submission" date="2021-02" db="EMBL/GenBank/DDBJ databases">
        <authorList>
            <person name="Nowell W R."/>
        </authorList>
    </citation>
    <scope>NUCLEOTIDE SEQUENCE</scope>
</reference>
<keyword evidence="6" id="KW-1185">Reference proteome</keyword>
<proteinExistence type="inferred from homology"/>
<comment type="caution">
    <text evidence="2">The sequence shown here is derived from an EMBL/GenBank/DDBJ whole genome shotgun (WGS) entry which is preliminary data.</text>
</comment>
<protein>
    <submittedName>
        <fullName evidence="2">Uncharacterized protein</fullName>
    </submittedName>
</protein>
<dbReference type="Proteomes" id="UP000682733">
    <property type="component" value="Unassembled WGS sequence"/>
</dbReference>
<dbReference type="Proteomes" id="UP000677228">
    <property type="component" value="Unassembled WGS sequence"/>
</dbReference>
<evidence type="ECO:0000313" key="5">
    <source>
        <dbReference type="EMBL" id="CAF4309542.1"/>
    </source>
</evidence>
<dbReference type="EMBL" id="CAJNOK010036451">
    <property type="protein sequence ID" value="CAF1522639.1"/>
    <property type="molecule type" value="Genomic_DNA"/>
</dbReference>
<sequence>IKFECSYMAGYTNLNRLSLIQLETEERKYRAHLKKVAEMKRHSSIDNKPLVKYPHLKISNKFHTAQRLREIEQENRSISQKLVEITRTKSKNRSNQQMTMKIPLINRRTNFSINSTPFNGIDSNAKITERLTKTKGIYNVKKWNDEYELHKSYLKISKNNKLFTPIGIGSNYRPVKTATSKTSTSFTMLVV</sequence>
<dbReference type="Proteomes" id="UP000663829">
    <property type="component" value="Unassembled WGS sequence"/>
</dbReference>
<evidence type="ECO:0000256" key="1">
    <source>
        <dbReference type="ARBA" id="ARBA00008315"/>
    </source>
</evidence>
<organism evidence="2 6">
    <name type="scientific">Didymodactylos carnosus</name>
    <dbReference type="NCBI Taxonomy" id="1234261"/>
    <lineage>
        <taxon>Eukaryota</taxon>
        <taxon>Metazoa</taxon>
        <taxon>Spiralia</taxon>
        <taxon>Gnathifera</taxon>
        <taxon>Rotifera</taxon>
        <taxon>Eurotatoria</taxon>
        <taxon>Bdelloidea</taxon>
        <taxon>Philodinida</taxon>
        <taxon>Philodinidae</taxon>
        <taxon>Didymodactylos</taxon>
    </lineage>
</organism>
<dbReference type="EMBL" id="CAJOBA010058601">
    <property type="protein sequence ID" value="CAF4309542.1"/>
    <property type="molecule type" value="Genomic_DNA"/>
</dbReference>
<dbReference type="EMBL" id="CAJNOQ010004996">
    <property type="protein sequence ID" value="CAF1082096.1"/>
    <property type="molecule type" value="Genomic_DNA"/>
</dbReference>
<dbReference type="OrthoDB" id="10004875at2759"/>
<evidence type="ECO:0000313" key="2">
    <source>
        <dbReference type="EMBL" id="CAF1082096.1"/>
    </source>
</evidence>